<organism evidence="3 4">
    <name type="scientific">Anaerospora hongkongensis</name>
    <dbReference type="NCBI Taxonomy" id="244830"/>
    <lineage>
        <taxon>Bacteria</taxon>
        <taxon>Bacillati</taxon>
        <taxon>Bacillota</taxon>
        <taxon>Negativicutes</taxon>
        <taxon>Selenomonadales</taxon>
        <taxon>Sporomusaceae</taxon>
        <taxon>Anaerospora</taxon>
    </lineage>
</organism>
<comment type="caution">
    <text evidence="3">The sequence shown here is derived from an EMBL/GenBank/DDBJ whole genome shotgun (WGS) entry which is preliminary data.</text>
</comment>
<reference evidence="3 4" key="1">
    <citation type="submission" date="2019-03" db="EMBL/GenBank/DDBJ databases">
        <title>Genomic Encyclopedia of Type Strains, Phase IV (KMG-IV): sequencing the most valuable type-strain genomes for metagenomic binning, comparative biology and taxonomic classification.</title>
        <authorList>
            <person name="Goeker M."/>
        </authorList>
    </citation>
    <scope>NUCLEOTIDE SEQUENCE [LARGE SCALE GENOMIC DNA]</scope>
    <source>
        <strain evidence="3 4">DSM 15969</strain>
    </source>
</reference>
<proteinExistence type="predicted"/>
<feature type="domain" description="Amidohydrolase-related" evidence="2">
    <location>
        <begin position="3"/>
        <end position="261"/>
    </location>
</feature>
<sequence>MIIDSHAHVVLPPERQIQWMDEAGIDLTVLFTTTIHPETATTLQAFETELNFLYDILNGVKNPLQERIRAIEELAGVIQANPERYIGFGSIPLGLSYSENLEWIERYIIANKFRGIGELTPGSGQVEKLEELFRAAQEFDNLPLWVHTFFPLNSSDIKVLLTLAKRYPQVPTILGHMGGIYWLDTLKAVKEIPNTYLDLSAAPTTIGPSFVIRELPERTFFSSDAPYASPSIAKMIIEKLIADRYVFDQVFGENIARLLRI</sequence>
<keyword evidence="4" id="KW-1185">Reference proteome</keyword>
<dbReference type="OrthoDB" id="9771932at2"/>
<dbReference type="GO" id="GO:0016787">
    <property type="term" value="F:hydrolase activity"/>
    <property type="evidence" value="ECO:0007669"/>
    <property type="project" value="InterPro"/>
</dbReference>
<dbReference type="Gene3D" id="3.20.20.140">
    <property type="entry name" value="Metal-dependent hydrolases"/>
    <property type="match status" value="1"/>
</dbReference>
<evidence type="ECO:0000256" key="1">
    <source>
        <dbReference type="ARBA" id="ARBA00023239"/>
    </source>
</evidence>
<dbReference type="RefSeq" id="WP_132077457.1">
    <property type="nucleotide sequence ID" value="NZ_SLUI01000004.1"/>
</dbReference>
<evidence type="ECO:0000313" key="3">
    <source>
        <dbReference type="EMBL" id="TCL38059.1"/>
    </source>
</evidence>
<dbReference type="PANTHER" id="PTHR21240">
    <property type="entry name" value="2-AMINO-3-CARBOXYLMUCONATE-6-SEMIALDEHYDE DECARBOXYLASE"/>
    <property type="match status" value="1"/>
</dbReference>
<dbReference type="InterPro" id="IPR006680">
    <property type="entry name" value="Amidohydro-rel"/>
</dbReference>
<keyword evidence="1" id="KW-0456">Lyase</keyword>
<evidence type="ECO:0000259" key="2">
    <source>
        <dbReference type="Pfam" id="PF04909"/>
    </source>
</evidence>
<dbReference type="Pfam" id="PF04909">
    <property type="entry name" value="Amidohydro_2"/>
    <property type="match status" value="1"/>
</dbReference>
<protein>
    <recommendedName>
        <fullName evidence="2">Amidohydrolase-related domain-containing protein</fullName>
    </recommendedName>
</protein>
<dbReference type="InterPro" id="IPR032465">
    <property type="entry name" value="ACMSD"/>
</dbReference>
<evidence type="ECO:0000313" key="4">
    <source>
        <dbReference type="Proteomes" id="UP000295063"/>
    </source>
</evidence>
<dbReference type="AlphaFoldDB" id="A0A4R1Q7E6"/>
<dbReference type="GO" id="GO:0005737">
    <property type="term" value="C:cytoplasm"/>
    <property type="evidence" value="ECO:0007669"/>
    <property type="project" value="TreeGrafter"/>
</dbReference>
<accession>A0A4R1Q7E6</accession>
<dbReference type="InterPro" id="IPR032466">
    <property type="entry name" value="Metal_Hydrolase"/>
</dbReference>
<dbReference type="SUPFAM" id="SSF51556">
    <property type="entry name" value="Metallo-dependent hydrolases"/>
    <property type="match status" value="1"/>
</dbReference>
<dbReference type="EMBL" id="SLUI01000004">
    <property type="protein sequence ID" value="TCL38059.1"/>
    <property type="molecule type" value="Genomic_DNA"/>
</dbReference>
<dbReference type="GO" id="GO:0019748">
    <property type="term" value="P:secondary metabolic process"/>
    <property type="evidence" value="ECO:0007669"/>
    <property type="project" value="TreeGrafter"/>
</dbReference>
<dbReference type="PANTHER" id="PTHR21240:SF28">
    <property type="entry name" value="ISO-OROTATE DECARBOXYLASE (EUROFUNG)"/>
    <property type="match status" value="1"/>
</dbReference>
<dbReference type="Proteomes" id="UP000295063">
    <property type="component" value="Unassembled WGS sequence"/>
</dbReference>
<name>A0A4R1Q7E6_9FIRM</name>
<dbReference type="GO" id="GO:0016831">
    <property type="term" value="F:carboxy-lyase activity"/>
    <property type="evidence" value="ECO:0007669"/>
    <property type="project" value="InterPro"/>
</dbReference>
<gene>
    <name evidence="3" type="ORF">EV210_10425</name>
</gene>